<organism evidence="8 9">
    <name type="scientific">Sulfurifustis variabilis</name>
    <dbReference type="NCBI Taxonomy" id="1675686"/>
    <lineage>
        <taxon>Bacteria</taxon>
        <taxon>Pseudomonadati</taxon>
        <taxon>Pseudomonadota</taxon>
        <taxon>Gammaproteobacteria</taxon>
        <taxon>Acidiferrobacterales</taxon>
        <taxon>Acidiferrobacteraceae</taxon>
        <taxon>Sulfurifustis</taxon>
    </lineage>
</organism>
<evidence type="ECO:0000259" key="7">
    <source>
        <dbReference type="PROSITE" id="PS50249"/>
    </source>
</evidence>
<dbReference type="InterPro" id="IPR037518">
    <property type="entry name" value="MPN"/>
</dbReference>
<dbReference type="Gene3D" id="3.40.140.10">
    <property type="entry name" value="Cytidine Deaminase, domain 2"/>
    <property type="match status" value="1"/>
</dbReference>
<keyword evidence="4" id="KW-0862">Zinc</keyword>
<dbReference type="KEGG" id="sva:SVA_2511"/>
<dbReference type="GO" id="GO:0046872">
    <property type="term" value="F:metal ion binding"/>
    <property type="evidence" value="ECO:0007669"/>
    <property type="project" value="UniProtKB-KW"/>
</dbReference>
<dbReference type="InterPro" id="IPR046778">
    <property type="entry name" value="UPF0758_N"/>
</dbReference>
<dbReference type="Proteomes" id="UP000218899">
    <property type="component" value="Chromosome"/>
</dbReference>
<dbReference type="EMBL" id="AP014936">
    <property type="protein sequence ID" value="BAU49059.1"/>
    <property type="molecule type" value="Genomic_DNA"/>
</dbReference>
<dbReference type="NCBIfam" id="NF000642">
    <property type="entry name" value="PRK00024.1"/>
    <property type="match status" value="1"/>
</dbReference>
<keyword evidence="3" id="KW-0378">Hydrolase</keyword>
<proteinExistence type="inferred from homology"/>
<dbReference type="Pfam" id="PF20582">
    <property type="entry name" value="UPF0758_N"/>
    <property type="match status" value="1"/>
</dbReference>
<gene>
    <name evidence="8" type="ORF">SVA_2511</name>
</gene>
<evidence type="ECO:0000256" key="2">
    <source>
        <dbReference type="ARBA" id="ARBA00022723"/>
    </source>
</evidence>
<dbReference type="RefSeq" id="WP_096461513.1">
    <property type="nucleotide sequence ID" value="NZ_AP014936.1"/>
</dbReference>
<evidence type="ECO:0000256" key="3">
    <source>
        <dbReference type="ARBA" id="ARBA00022801"/>
    </source>
</evidence>
<dbReference type="PROSITE" id="PS50249">
    <property type="entry name" value="MPN"/>
    <property type="match status" value="1"/>
</dbReference>
<dbReference type="InterPro" id="IPR025657">
    <property type="entry name" value="RadC_JAB"/>
</dbReference>
<dbReference type="SUPFAM" id="SSF102712">
    <property type="entry name" value="JAB1/MPN domain"/>
    <property type="match status" value="1"/>
</dbReference>
<dbReference type="Gene3D" id="1.10.150.20">
    <property type="entry name" value="5' to 3' exonuclease, C-terminal subdomain"/>
    <property type="match status" value="1"/>
</dbReference>
<protein>
    <recommendedName>
        <fullName evidence="7">MPN domain-containing protein</fullName>
    </recommendedName>
</protein>
<evidence type="ECO:0000313" key="9">
    <source>
        <dbReference type="Proteomes" id="UP000218899"/>
    </source>
</evidence>
<name>A0A1B4V686_9GAMM</name>
<dbReference type="PANTHER" id="PTHR30471:SF3">
    <property type="entry name" value="UPF0758 PROTEIN YEES-RELATED"/>
    <property type="match status" value="1"/>
</dbReference>
<keyword evidence="5" id="KW-0482">Metalloprotease</keyword>
<dbReference type="PANTHER" id="PTHR30471">
    <property type="entry name" value="DNA REPAIR PROTEIN RADC"/>
    <property type="match status" value="1"/>
</dbReference>
<feature type="domain" description="MPN" evidence="7">
    <location>
        <begin position="102"/>
        <end position="224"/>
    </location>
</feature>
<dbReference type="CDD" id="cd08071">
    <property type="entry name" value="MPN_DUF2466"/>
    <property type="match status" value="1"/>
</dbReference>
<sequence length="224" mass="24661">MPITDWPEAERPREKLLMRGPEALSDAELLAIFVRTGVAGKTAVDLARELLTRFNGLRNLLVASREDVCEAPGLGEAKYAQLQAALEMGRRHLGARLARGNALESPADTKAFLHACLRDRPYEVFCALFLDNRHRVLAFEELFRGTLNGTAVYPREVVKRALKLNAAALILVHNHPSGVAEPSRADEVLTERLKEALGLVEVRVLDHIVVGDGEMVSLAERGVL</sequence>
<keyword evidence="1" id="KW-0645">Protease</keyword>
<dbReference type="GO" id="GO:0008237">
    <property type="term" value="F:metallopeptidase activity"/>
    <property type="evidence" value="ECO:0007669"/>
    <property type="project" value="UniProtKB-KW"/>
</dbReference>
<dbReference type="AlphaFoldDB" id="A0A1B4V686"/>
<accession>A0A1B4V686</accession>
<dbReference type="GO" id="GO:0006508">
    <property type="term" value="P:proteolysis"/>
    <property type="evidence" value="ECO:0007669"/>
    <property type="project" value="UniProtKB-KW"/>
</dbReference>
<evidence type="ECO:0000256" key="5">
    <source>
        <dbReference type="ARBA" id="ARBA00023049"/>
    </source>
</evidence>
<dbReference type="Pfam" id="PF04002">
    <property type="entry name" value="RadC"/>
    <property type="match status" value="1"/>
</dbReference>
<dbReference type="SUPFAM" id="SSF47781">
    <property type="entry name" value="RuvA domain 2-like"/>
    <property type="match status" value="1"/>
</dbReference>
<evidence type="ECO:0000313" key="8">
    <source>
        <dbReference type="EMBL" id="BAU49059.1"/>
    </source>
</evidence>
<evidence type="ECO:0000256" key="4">
    <source>
        <dbReference type="ARBA" id="ARBA00022833"/>
    </source>
</evidence>
<dbReference type="OrthoDB" id="9804482at2"/>
<dbReference type="PROSITE" id="PS01302">
    <property type="entry name" value="UPF0758"/>
    <property type="match status" value="1"/>
</dbReference>
<evidence type="ECO:0000256" key="1">
    <source>
        <dbReference type="ARBA" id="ARBA00022670"/>
    </source>
</evidence>
<dbReference type="InterPro" id="IPR001405">
    <property type="entry name" value="UPF0758"/>
</dbReference>
<comment type="similarity">
    <text evidence="6">Belongs to the UPF0758 family.</text>
</comment>
<dbReference type="NCBIfam" id="TIGR00608">
    <property type="entry name" value="radc"/>
    <property type="match status" value="1"/>
</dbReference>
<reference evidence="8 9" key="1">
    <citation type="submission" date="2015-08" db="EMBL/GenBank/DDBJ databases">
        <title>Complete genome sequence of Sulfurifustis variabilis.</title>
        <authorList>
            <person name="Miura A."/>
            <person name="Kojima H."/>
            <person name="Fukui M."/>
        </authorList>
    </citation>
    <scope>NUCLEOTIDE SEQUENCE [LARGE SCALE GENOMIC DNA]</scope>
    <source>
        <strain evidence="9">skN76</strain>
    </source>
</reference>
<evidence type="ECO:0000256" key="6">
    <source>
        <dbReference type="RuleBase" id="RU003797"/>
    </source>
</evidence>
<dbReference type="InterPro" id="IPR010994">
    <property type="entry name" value="RuvA_2-like"/>
</dbReference>
<keyword evidence="2" id="KW-0479">Metal-binding</keyword>
<dbReference type="InterPro" id="IPR020891">
    <property type="entry name" value="UPF0758_CS"/>
</dbReference>
<keyword evidence="9" id="KW-1185">Reference proteome</keyword>